<sequence>MKHRQLIRNITMYEINKTYETPKGLIKILSRTKKHKLPNGKIKHARAVIQFVKTGTVIDVQTGNIKAGKFEDFMEPTVYGVGFLGSPIRIPARGSNSIIRKIYDLWANMLKRAYGNYGSRSSYTGCVVDPRWHNFTTFLNTIHEVEGYEEWEKDSSMHLDKDIKKGYCKIYSRDHCKFVSAAENVADSVKRRWGKTNDLTLT</sequence>
<name>A0A8S5V3H2_9CAUD</name>
<organism evidence="1">
    <name type="scientific">Caudovirales sp. ctVfb8</name>
    <dbReference type="NCBI Taxonomy" id="2825766"/>
    <lineage>
        <taxon>Viruses</taxon>
        <taxon>Duplodnaviria</taxon>
        <taxon>Heunggongvirae</taxon>
        <taxon>Uroviricota</taxon>
        <taxon>Caudoviricetes</taxon>
    </lineage>
</organism>
<proteinExistence type="predicted"/>
<dbReference type="EMBL" id="BK016189">
    <property type="protein sequence ID" value="DAG01246.1"/>
    <property type="molecule type" value="Genomic_DNA"/>
</dbReference>
<protein>
    <submittedName>
        <fullName evidence="1">Uncharacterized protein</fullName>
    </submittedName>
</protein>
<accession>A0A8S5V3H2</accession>
<reference evidence="1" key="1">
    <citation type="journal article" date="2021" name="Proc. Natl. Acad. Sci. U.S.A.">
        <title>A Catalog of Tens of Thousands of Viruses from Human Metagenomes Reveals Hidden Associations with Chronic Diseases.</title>
        <authorList>
            <person name="Tisza M.J."/>
            <person name="Buck C.B."/>
        </authorList>
    </citation>
    <scope>NUCLEOTIDE SEQUENCE</scope>
    <source>
        <strain evidence="1">CtVfb8</strain>
    </source>
</reference>
<evidence type="ECO:0000313" key="1">
    <source>
        <dbReference type="EMBL" id="DAG01246.1"/>
    </source>
</evidence>